<evidence type="ECO:0000313" key="3">
    <source>
        <dbReference type="Proteomes" id="UP001317532"/>
    </source>
</evidence>
<dbReference type="EMBL" id="AP025523">
    <property type="protein sequence ID" value="BDE06103.1"/>
    <property type="molecule type" value="Genomic_DNA"/>
</dbReference>
<dbReference type="Pfam" id="PF13354">
    <property type="entry name" value="Beta-lactamase2"/>
    <property type="match status" value="1"/>
</dbReference>
<dbReference type="InterPro" id="IPR012338">
    <property type="entry name" value="Beta-lactam/transpept-like"/>
</dbReference>
<dbReference type="KEGG" id="vab:WPS_13790"/>
<sequence>MLTPDLLGRLADDAGLGAAQLHLQRLDRPAAGFARDDGRWIYPASMIKLPLAAVVGAAIDAGHLTWETPVRIAAENLTANDTPSPLEPGYVSTVEELVTLMLQRSDNVATNELFDVLDRHRATATAHRLGFGQTFFRRKLSGALPLIDDPHADGRNSFPAAEALAFFVALDARALPQSELLRGILATSWWDVKLHRGLEPGDTFAHKTGDTDEVAHDGGILTLATGSRWAIAVYTELPSSDESDERFGAFMRGLRPILAGA</sequence>
<dbReference type="RefSeq" id="WP_317997091.1">
    <property type="nucleotide sequence ID" value="NZ_AP025523.1"/>
</dbReference>
<dbReference type="GO" id="GO:0046677">
    <property type="term" value="P:response to antibiotic"/>
    <property type="evidence" value="ECO:0007669"/>
    <property type="project" value="InterPro"/>
</dbReference>
<reference evidence="2 3" key="1">
    <citation type="journal article" date="2022" name="ISME Commun">
        <title>Vulcanimicrobium alpinus gen. nov. sp. nov., the first cultivated representative of the candidate phylum 'Eremiobacterota', is a metabolically versatile aerobic anoxygenic phototroph.</title>
        <authorList>
            <person name="Yabe S."/>
            <person name="Muto K."/>
            <person name="Abe K."/>
            <person name="Yokota A."/>
            <person name="Staudigel H."/>
            <person name="Tebo B.M."/>
        </authorList>
    </citation>
    <scope>NUCLEOTIDE SEQUENCE [LARGE SCALE GENOMIC DNA]</scope>
    <source>
        <strain evidence="2 3">WC8-2</strain>
    </source>
</reference>
<organism evidence="2 3">
    <name type="scientific">Vulcanimicrobium alpinum</name>
    <dbReference type="NCBI Taxonomy" id="3016050"/>
    <lineage>
        <taxon>Bacteria</taxon>
        <taxon>Bacillati</taxon>
        <taxon>Vulcanimicrobiota</taxon>
        <taxon>Vulcanimicrobiia</taxon>
        <taxon>Vulcanimicrobiales</taxon>
        <taxon>Vulcanimicrobiaceae</taxon>
        <taxon>Vulcanimicrobium</taxon>
    </lineage>
</organism>
<dbReference type="SUPFAM" id="SSF56601">
    <property type="entry name" value="beta-lactamase/transpeptidase-like"/>
    <property type="match status" value="1"/>
</dbReference>
<dbReference type="GO" id="GO:0008800">
    <property type="term" value="F:beta-lactamase activity"/>
    <property type="evidence" value="ECO:0007669"/>
    <property type="project" value="InterPro"/>
</dbReference>
<dbReference type="Proteomes" id="UP001317532">
    <property type="component" value="Chromosome"/>
</dbReference>
<evidence type="ECO:0000259" key="1">
    <source>
        <dbReference type="Pfam" id="PF13354"/>
    </source>
</evidence>
<proteinExistence type="predicted"/>
<accession>A0AAN2C9L1</accession>
<protein>
    <recommendedName>
        <fullName evidence="1">Beta-lactamase class A catalytic domain-containing protein</fullName>
    </recommendedName>
</protein>
<dbReference type="PANTHER" id="PTHR35333">
    <property type="entry name" value="BETA-LACTAMASE"/>
    <property type="match status" value="1"/>
</dbReference>
<dbReference type="InterPro" id="IPR000871">
    <property type="entry name" value="Beta-lactam_class-A"/>
</dbReference>
<dbReference type="Gene3D" id="3.40.710.10">
    <property type="entry name" value="DD-peptidase/beta-lactamase superfamily"/>
    <property type="match status" value="1"/>
</dbReference>
<feature type="domain" description="Beta-lactamase class A catalytic" evidence="1">
    <location>
        <begin position="30"/>
        <end position="235"/>
    </location>
</feature>
<dbReference type="PANTHER" id="PTHR35333:SF3">
    <property type="entry name" value="BETA-LACTAMASE-TYPE TRANSPEPTIDASE FOLD CONTAINING PROTEIN"/>
    <property type="match status" value="1"/>
</dbReference>
<evidence type="ECO:0000313" key="2">
    <source>
        <dbReference type="EMBL" id="BDE06103.1"/>
    </source>
</evidence>
<keyword evidence="3" id="KW-1185">Reference proteome</keyword>
<dbReference type="AlphaFoldDB" id="A0AAN2C9L1"/>
<dbReference type="InterPro" id="IPR045155">
    <property type="entry name" value="Beta-lactam_cat"/>
</dbReference>
<gene>
    <name evidence="2" type="ORF">WPS_13790</name>
</gene>
<dbReference type="GO" id="GO:0030655">
    <property type="term" value="P:beta-lactam antibiotic catabolic process"/>
    <property type="evidence" value="ECO:0007669"/>
    <property type="project" value="InterPro"/>
</dbReference>
<name>A0AAN2C9L1_UNVUL</name>